<name>A0A645EWJ4_9ZZZZ</name>
<proteinExistence type="predicted"/>
<dbReference type="Pfam" id="PF13489">
    <property type="entry name" value="Methyltransf_23"/>
    <property type="match status" value="1"/>
</dbReference>
<dbReference type="SUPFAM" id="SSF53335">
    <property type="entry name" value="S-adenosyl-L-methionine-dependent methyltransferases"/>
    <property type="match status" value="1"/>
</dbReference>
<dbReference type="InterPro" id="IPR029063">
    <property type="entry name" value="SAM-dependent_MTases_sf"/>
</dbReference>
<gene>
    <name evidence="1" type="primary">ubiG_56</name>
    <name evidence="1" type="ORF">SDC9_152853</name>
</gene>
<keyword evidence="1" id="KW-0489">Methyltransferase</keyword>
<dbReference type="EC" id="2.1.1.222" evidence="1"/>
<evidence type="ECO:0000313" key="1">
    <source>
        <dbReference type="EMBL" id="MPN05602.1"/>
    </source>
</evidence>
<comment type="caution">
    <text evidence="1">The sequence shown here is derived from an EMBL/GenBank/DDBJ whole genome shotgun (WGS) entry which is preliminary data.</text>
</comment>
<sequence>MFNAKQWEGQFDVVISSAVIEHVLDPVEFLQHLGQALKPNGLLLLSTPNAASMNYRILRSWWRELLSIGFHIYLLEPQSLGKLARQAGFEVVKLTSDYDMGGFAFRGRNAKQVLVWLWACYREMIKRVCKSVSGAESGDILFANLRKVPSLNAPTKNTGNPP</sequence>
<accession>A0A645EWJ4</accession>
<dbReference type="Gene3D" id="3.40.50.150">
    <property type="entry name" value="Vaccinia Virus protein VP39"/>
    <property type="match status" value="1"/>
</dbReference>
<dbReference type="EMBL" id="VSSQ01051505">
    <property type="protein sequence ID" value="MPN05602.1"/>
    <property type="molecule type" value="Genomic_DNA"/>
</dbReference>
<dbReference type="CDD" id="cd02440">
    <property type="entry name" value="AdoMet_MTases"/>
    <property type="match status" value="1"/>
</dbReference>
<keyword evidence="1" id="KW-0808">Transferase</keyword>
<keyword evidence="1" id="KW-0830">Ubiquinone</keyword>
<organism evidence="1">
    <name type="scientific">bioreactor metagenome</name>
    <dbReference type="NCBI Taxonomy" id="1076179"/>
    <lineage>
        <taxon>unclassified sequences</taxon>
        <taxon>metagenomes</taxon>
        <taxon>ecological metagenomes</taxon>
    </lineage>
</organism>
<dbReference type="GO" id="GO:0102208">
    <property type="term" value="F:2-polyprenyl-6-hydroxyphenol methylase activity"/>
    <property type="evidence" value="ECO:0007669"/>
    <property type="project" value="UniProtKB-EC"/>
</dbReference>
<reference evidence="1" key="1">
    <citation type="submission" date="2019-08" db="EMBL/GenBank/DDBJ databases">
        <authorList>
            <person name="Kucharzyk K."/>
            <person name="Murdoch R.W."/>
            <person name="Higgins S."/>
            <person name="Loffler F."/>
        </authorList>
    </citation>
    <scope>NUCLEOTIDE SEQUENCE</scope>
</reference>
<dbReference type="GO" id="GO:0032259">
    <property type="term" value="P:methylation"/>
    <property type="evidence" value="ECO:0007669"/>
    <property type="project" value="UniProtKB-KW"/>
</dbReference>
<protein>
    <submittedName>
        <fullName evidence="1">Ubiquinone biosynthesis O-methyltransferase</fullName>
        <ecNumber evidence="1">2.1.1.222</ecNumber>
    </submittedName>
</protein>
<dbReference type="PANTHER" id="PTHR43861">
    <property type="entry name" value="TRANS-ACONITATE 2-METHYLTRANSFERASE-RELATED"/>
    <property type="match status" value="1"/>
</dbReference>
<dbReference type="AlphaFoldDB" id="A0A645EWJ4"/>